<evidence type="ECO:0000256" key="5">
    <source>
        <dbReference type="ARBA" id="ARBA00022741"/>
    </source>
</evidence>
<proteinExistence type="inferred from homology"/>
<dbReference type="GO" id="GO:0000917">
    <property type="term" value="P:division septum assembly"/>
    <property type="evidence" value="ECO:0007669"/>
    <property type="project" value="UniProtKB-KW"/>
</dbReference>
<keyword evidence="9 10" id="KW-0131">Cell cycle</keyword>
<comment type="caution">
    <text evidence="12">The sequence shown here is derived from an EMBL/GenBank/DDBJ whole genome shotgun (WGS) entry which is preliminary data.</text>
</comment>
<dbReference type="AlphaFoldDB" id="A0A936F408"/>
<keyword evidence="3 10" id="KW-0132">Cell division</keyword>
<dbReference type="InterPro" id="IPR030393">
    <property type="entry name" value="G_ENGB_dom"/>
</dbReference>
<dbReference type="Pfam" id="PF01926">
    <property type="entry name" value="MMR_HSR1"/>
    <property type="match status" value="1"/>
</dbReference>
<evidence type="ECO:0000256" key="8">
    <source>
        <dbReference type="ARBA" id="ARBA00023210"/>
    </source>
</evidence>
<name>A0A936F408_9BACT</name>
<dbReference type="PANTHER" id="PTHR11649">
    <property type="entry name" value="MSS1/TRME-RELATED GTP-BINDING PROTEIN"/>
    <property type="match status" value="1"/>
</dbReference>
<keyword evidence="5 10" id="KW-0547">Nucleotide-binding</keyword>
<dbReference type="InterPro" id="IPR019987">
    <property type="entry name" value="GTP-bd_ribosome_bio_YsxC"/>
</dbReference>
<keyword evidence="4" id="KW-0479">Metal-binding</keyword>
<dbReference type="SUPFAM" id="SSF52540">
    <property type="entry name" value="P-loop containing nucleoside triphosphate hydrolases"/>
    <property type="match status" value="1"/>
</dbReference>
<evidence type="ECO:0000256" key="3">
    <source>
        <dbReference type="ARBA" id="ARBA00022618"/>
    </source>
</evidence>
<evidence type="ECO:0000256" key="9">
    <source>
        <dbReference type="ARBA" id="ARBA00023306"/>
    </source>
</evidence>
<dbReference type="CDD" id="cd01876">
    <property type="entry name" value="YihA_EngB"/>
    <property type="match status" value="1"/>
</dbReference>
<dbReference type="GO" id="GO:0046872">
    <property type="term" value="F:metal ion binding"/>
    <property type="evidence" value="ECO:0007669"/>
    <property type="project" value="UniProtKB-KW"/>
</dbReference>
<comment type="function">
    <text evidence="10">Necessary for normal cell division and for the maintenance of normal septation.</text>
</comment>
<dbReference type="HAMAP" id="MF_00321">
    <property type="entry name" value="GTPase_EngB"/>
    <property type="match status" value="1"/>
</dbReference>
<evidence type="ECO:0000256" key="2">
    <source>
        <dbReference type="ARBA" id="ARBA00009638"/>
    </source>
</evidence>
<evidence type="ECO:0000256" key="10">
    <source>
        <dbReference type="HAMAP-Rule" id="MF_00321"/>
    </source>
</evidence>
<dbReference type="Gene3D" id="3.40.50.300">
    <property type="entry name" value="P-loop containing nucleotide triphosphate hydrolases"/>
    <property type="match status" value="1"/>
</dbReference>
<dbReference type="PANTHER" id="PTHR11649:SF13">
    <property type="entry name" value="ENGB-TYPE G DOMAIN-CONTAINING PROTEIN"/>
    <property type="match status" value="1"/>
</dbReference>
<accession>A0A936F408</accession>
<comment type="cofactor">
    <cofactor evidence="1">
        <name>Mg(2+)</name>
        <dbReference type="ChEBI" id="CHEBI:18420"/>
    </cofactor>
</comment>
<sequence length="196" mass="21402">MAQPLTDARFVTSAADARKLGVCHAEVAFVGRSNVGKSSLLNALANQKQLARVSKTPGRTRLINVFLTGPDRWIVDLPGYGFATGPAAERATWQAMVEGYLTSRPTLRMVFVLVDAEVGPTKLDHQMIEWLRAEGLPHRIVATKSDQVKPSKALKQRKDVAADLHLQATDIAWVSAAKGLGIPELRREVADLLDLK</sequence>
<dbReference type="Proteomes" id="UP000709959">
    <property type="component" value="Unassembled WGS sequence"/>
</dbReference>
<dbReference type="GO" id="GO:0005829">
    <property type="term" value="C:cytosol"/>
    <property type="evidence" value="ECO:0007669"/>
    <property type="project" value="TreeGrafter"/>
</dbReference>
<gene>
    <name evidence="12" type="primary">ysxC</name>
    <name evidence="10" type="synonym">engB</name>
    <name evidence="12" type="ORF">IPN91_13505</name>
</gene>
<keyword evidence="6" id="KW-0460">Magnesium</keyword>
<evidence type="ECO:0000313" key="12">
    <source>
        <dbReference type="EMBL" id="MBK8573611.1"/>
    </source>
</evidence>
<evidence type="ECO:0000256" key="7">
    <source>
        <dbReference type="ARBA" id="ARBA00023134"/>
    </source>
</evidence>
<organism evidence="12 13">
    <name type="scientific">Candidatus Geothrix odensensis</name>
    <dbReference type="NCBI Taxonomy" id="2954440"/>
    <lineage>
        <taxon>Bacteria</taxon>
        <taxon>Pseudomonadati</taxon>
        <taxon>Acidobacteriota</taxon>
        <taxon>Holophagae</taxon>
        <taxon>Holophagales</taxon>
        <taxon>Holophagaceae</taxon>
        <taxon>Geothrix</taxon>
    </lineage>
</organism>
<evidence type="ECO:0000256" key="1">
    <source>
        <dbReference type="ARBA" id="ARBA00001946"/>
    </source>
</evidence>
<dbReference type="PROSITE" id="PS51706">
    <property type="entry name" value="G_ENGB"/>
    <property type="match status" value="1"/>
</dbReference>
<feature type="domain" description="EngB-type G" evidence="11">
    <location>
        <begin position="23"/>
        <end position="195"/>
    </location>
</feature>
<dbReference type="GO" id="GO:0005525">
    <property type="term" value="F:GTP binding"/>
    <property type="evidence" value="ECO:0007669"/>
    <property type="project" value="UniProtKB-UniRule"/>
</dbReference>
<evidence type="ECO:0000313" key="13">
    <source>
        <dbReference type="Proteomes" id="UP000709959"/>
    </source>
</evidence>
<keyword evidence="8 10" id="KW-0717">Septation</keyword>
<protein>
    <recommendedName>
        <fullName evidence="10">Probable GTP-binding protein EngB</fullName>
    </recommendedName>
</protein>
<comment type="similarity">
    <text evidence="2 10">Belongs to the TRAFAC class TrmE-Era-EngA-EngB-Septin-like GTPase superfamily. EngB GTPase family.</text>
</comment>
<dbReference type="NCBIfam" id="TIGR03598">
    <property type="entry name" value="GTPase_YsxC"/>
    <property type="match status" value="1"/>
</dbReference>
<evidence type="ECO:0000259" key="11">
    <source>
        <dbReference type="PROSITE" id="PS51706"/>
    </source>
</evidence>
<keyword evidence="7 10" id="KW-0342">GTP-binding</keyword>
<reference evidence="12 13" key="1">
    <citation type="submission" date="2020-10" db="EMBL/GenBank/DDBJ databases">
        <title>Connecting structure to function with the recovery of over 1000 high-quality activated sludge metagenome-assembled genomes encoding full-length rRNA genes using long-read sequencing.</title>
        <authorList>
            <person name="Singleton C.M."/>
            <person name="Petriglieri F."/>
            <person name="Kristensen J.M."/>
            <person name="Kirkegaard R.H."/>
            <person name="Michaelsen T.Y."/>
            <person name="Andersen M.H."/>
            <person name="Karst S.M."/>
            <person name="Dueholm M.S."/>
            <person name="Nielsen P.H."/>
            <person name="Albertsen M."/>
        </authorList>
    </citation>
    <scope>NUCLEOTIDE SEQUENCE [LARGE SCALE GENOMIC DNA]</scope>
    <source>
        <strain evidence="12">OdNE_18-Q3-R46-58_MAXAC.008</strain>
    </source>
</reference>
<dbReference type="InterPro" id="IPR006073">
    <property type="entry name" value="GTP-bd"/>
</dbReference>
<dbReference type="InterPro" id="IPR027417">
    <property type="entry name" value="P-loop_NTPase"/>
</dbReference>
<dbReference type="EMBL" id="JADKCH010000024">
    <property type="protein sequence ID" value="MBK8573611.1"/>
    <property type="molecule type" value="Genomic_DNA"/>
</dbReference>
<evidence type="ECO:0000256" key="4">
    <source>
        <dbReference type="ARBA" id="ARBA00022723"/>
    </source>
</evidence>
<evidence type="ECO:0000256" key="6">
    <source>
        <dbReference type="ARBA" id="ARBA00022842"/>
    </source>
</evidence>